<accession>A0A7S8IG87</accession>
<dbReference type="SUPFAM" id="SSF53850">
    <property type="entry name" value="Periplasmic binding protein-like II"/>
    <property type="match status" value="1"/>
</dbReference>
<evidence type="ECO:0000256" key="3">
    <source>
        <dbReference type="ARBA" id="ARBA00022448"/>
    </source>
</evidence>
<dbReference type="InterPro" id="IPR006059">
    <property type="entry name" value="SBP"/>
</dbReference>
<dbReference type="EMBL" id="CP062983">
    <property type="protein sequence ID" value="QPC83743.1"/>
    <property type="molecule type" value="Genomic_DNA"/>
</dbReference>
<keyword evidence="7" id="KW-1185">Reference proteome</keyword>
<dbReference type="RefSeq" id="WP_195171807.1">
    <property type="nucleotide sequence ID" value="NZ_CP062983.1"/>
</dbReference>
<comment type="similarity">
    <text evidence="2">Belongs to the bacterial solute-binding protein 1 family.</text>
</comment>
<dbReference type="InterPro" id="IPR050490">
    <property type="entry name" value="Bact_solute-bd_prot1"/>
</dbReference>
<feature type="chain" id="PRO_5032443182" evidence="5">
    <location>
        <begin position="25"/>
        <end position="446"/>
    </location>
</feature>
<dbReference type="Proteomes" id="UP000594468">
    <property type="component" value="Chromosome"/>
</dbReference>
<evidence type="ECO:0000313" key="7">
    <source>
        <dbReference type="Proteomes" id="UP000594468"/>
    </source>
</evidence>
<organism evidence="6 7">
    <name type="scientific">Phototrophicus methaneseepsis</name>
    <dbReference type="NCBI Taxonomy" id="2710758"/>
    <lineage>
        <taxon>Bacteria</taxon>
        <taxon>Bacillati</taxon>
        <taxon>Chloroflexota</taxon>
        <taxon>Candidatus Thermofontia</taxon>
        <taxon>Phototrophicales</taxon>
        <taxon>Phototrophicaceae</taxon>
        <taxon>Phototrophicus</taxon>
    </lineage>
</organism>
<keyword evidence="4 5" id="KW-0732">Signal</keyword>
<dbReference type="PANTHER" id="PTHR43649:SF31">
    <property type="entry name" value="SN-GLYCEROL-3-PHOSPHATE-BINDING PERIPLASMIC PROTEIN UGPB"/>
    <property type="match status" value="1"/>
</dbReference>
<dbReference type="PANTHER" id="PTHR43649">
    <property type="entry name" value="ARABINOSE-BINDING PROTEIN-RELATED"/>
    <property type="match status" value="1"/>
</dbReference>
<name>A0A7S8IG87_9CHLR</name>
<comment type="subcellular location">
    <subcellularLocation>
        <location evidence="1">Cell envelope</location>
    </subcellularLocation>
</comment>
<evidence type="ECO:0000256" key="1">
    <source>
        <dbReference type="ARBA" id="ARBA00004196"/>
    </source>
</evidence>
<sequence>MKLLLRLLPILAIFSLLTSGVVMAQDVVELDFSIWAGCESSEGVAIQNAIDAYEADNPNVKVNLICIASDGYQERISAMIASGTNPDMGYLNEAVALEWANEGALLDLTEYFQNDPVASARLPQSFYRYGDNQILGTNTAGEIMLLFYNKDNFDAAGLDYPPTNAAEAWTWDEFVDVCKQLTVDRSGNNAASEEFDPDNVDTYGCNTGTWWAAFHPLLVSNGADIFSEDGMEVVLNTPEAQEVFQEIYDLMYVHHVMPTPSAFQARQDVGLETGKLAMQIDGHWNTSSLADVEGLNFGIGVLPRFDEPITTFLGGVTVIFANTDHPDEAFEFYTYHNDPEFAPMYSDGLWMPLNEEYYTDPEKRDAWLHSQEGVYPEGVEESVVDYTLNYAVQAPIYWVKNWPQIMDEAITPSIEAIFADEMSVEDGLNQAVEMGNALTQGRWVTP</sequence>
<dbReference type="GO" id="GO:0030313">
    <property type="term" value="C:cell envelope"/>
    <property type="evidence" value="ECO:0007669"/>
    <property type="project" value="UniProtKB-SubCell"/>
</dbReference>
<reference evidence="6 7" key="1">
    <citation type="submission" date="2020-02" db="EMBL/GenBank/DDBJ databases">
        <authorList>
            <person name="Zheng R.K."/>
            <person name="Sun C.M."/>
        </authorList>
    </citation>
    <scope>NUCLEOTIDE SEQUENCE [LARGE SCALE GENOMIC DNA]</scope>
    <source>
        <strain evidence="7">rifampicinis</strain>
    </source>
</reference>
<protein>
    <submittedName>
        <fullName evidence="6">Sugar ABC transporter substrate-binding protein</fullName>
    </submittedName>
</protein>
<keyword evidence="3" id="KW-0813">Transport</keyword>
<evidence type="ECO:0000256" key="2">
    <source>
        <dbReference type="ARBA" id="ARBA00008520"/>
    </source>
</evidence>
<dbReference type="Gene3D" id="3.40.190.10">
    <property type="entry name" value="Periplasmic binding protein-like II"/>
    <property type="match status" value="1"/>
</dbReference>
<evidence type="ECO:0000256" key="5">
    <source>
        <dbReference type="SAM" id="SignalP"/>
    </source>
</evidence>
<feature type="signal peptide" evidence="5">
    <location>
        <begin position="1"/>
        <end position="24"/>
    </location>
</feature>
<dbReference type="Pfam" id="PF01547">
    <property type="entry name" value="SBP_bac_1"/>
    <property type="match status" value="1"/>
</dbReference>
<evidence type="ECO:0000313" key="6">
    <source>
        <dbReference type="EMBL" id="QPC83743.1"/>
    </source>
</evidence>
<proteinExistence type="inferred from homology"/>
<dbReference type="CDD" id="cd13585">
    <property type="entry name" value="PBP2_TMBP_like"/>
    <property type="match status" value="1"/>
</dbReference>
<dbReference type="KEGG" id="pmet:G4Y79_05025"/>
<gene>
    <name evidence="6" type="ORF">G4Y79_05025</name>
</gene>
<evidence type="ECO:0000256" key="4">
    <source>
        <dbReference type="ARBA" id="ARBA00022729"/>
    </source>
</evidence>
<dbReference type="AlphaFoldDB" id="A0A7S8IG87"/>